<evidence type="ECO:0000256" key="5">
    <source>
        <dbReference type="SAM" id="Coils"/>
    </source>
</evidence>
<dbReference type="EMBL" id="QJKB01000002">
    <property type="protein sequence ID" value="PXX44992.1"/>
    <property type="molecule type" value="Genomic_DNA"/>
</dbReference>
<organism evidence="9 10">
    <name type="scientific">Undibacterium pigrum</name>
    <dbReference type="NCBI Taxonomy" id="401470"/>
    <lineage>
        <taxon>Bacteria</taxon>
        <taxon>Pseudomonadati</taxon>
        <taxon>Pseudomonadota</taxon>
        <taxon>Betaproteobacteria</taxon>
        <taxon>Burkholderiales</taxon>
        <taxon>Oxalobacteraceae</taxon>
        <taxon>Undibacterium</taxon>
    </lineage>
</organism>
<keyword evidence="6" id="KW-0472">Membrane</keyword>
<dbReference type="Pfam" id="PF00015">
    <property type="entry name" value="MCPsignal"/>
    <property type="match status" value="1"/>
</dbReference>
<evidence type="ECO:0000256" key="4">
    <source>
        <dbReference type="PROSITE-ProRule" id="PRU00284"/>
    </source>
</evidence>
<dbReference type="PANTHER" id="PTHR43531:SF14">
    <property type="entry name" value="METHYL-ACCEPTING CHEMOTAXIS PROTEIN I-RELATED"/>
    <property type="match status" value="1"/>
</dbReference>
<feature type="domain" description="HAMP" evidence="8">
    <location>
        <begin position="339"/>
        <end position="391"/>
    </location>
</feature>
<keyword evidence="10" id="KW-1185">Reference proteome</keyword>
<gene>
    <name evidence="9" type="ORF">DFR42_102204</name>
</gene>
<evidence type="ECO:0000256" key="3">
    <source>
        <dbReference type="ARBA" id="ARBA00029447"/>
    </source>
</evidence>
<accession>A0A318J9H0</accession>
<comment type="caution">
    <text evidence="9">The sequence shown here is derived from an EMBL/GenBank/DDBJ whole genome shotgun (WGS) entry which is preliminary data.</text>
</comment>
<dbReference type="FunFam" id="1.10.287.950:FF:000001">
    <property type="entry name" value="Methyl-accepting chemotaxis sensory transducer"/>
    <property type="match status" value="1"/>
</dbReference>
<evidence type="ECO:0000259" key="7">
    <source>
        <dbReference type="PROSITE" id="PS50111"/>
    </source>
</evidence>
<dbReference type="Proteomes" id="UP000247792">
    <property type="component" value="Unassembled WGS sequence"/>
</dbReference>
<dbReference type="InterPro" id="IPR004089">
    <property type="entry name" value="MCPsignal_dom"/>
</dbReference>
<dbReference type="InterPro" id="IPR003660">
    <property type="entry name" value="HAMP_dom"/>
</dbReference>
<evidence type="ECO:0000256" key="2">
    <source>
        <dbReference type="ARBA" id="ARBA00022481"/>
    </source>
</evidence>
<dbReference type="PANTHER" id="PTHR43531">
    <property type="entry name" value="PROTEIN ICFG"/>
    <property type="match status" value="1"/>
</dbReference>
<evidence type="ECO:0000256" key="1">
    <source>
        <dbReference type="ARBA" id="ARBA00004370"/>
    </source>
</evidence>
<dbReference type="CDD" id="cd06225">
    <property type="entry name" value="HAMP"/>
    <property type="match status" value="1"/>
</dbReference>
<keyword evidence="2" id="KW-0488">Methylation</keyword>
<dbReference type="Gene3D" id="1.10.287.950">
    <property type="entry name" value="Methyl-accepting chemotaxis protein"/>
    <property type="match status" value="1"/>
</dbReference>
<comment type="subcellular location">
    <subcellularLocation>
        <location evidence="1">Membrane</location>
    </subcellularLocation>
</comment>
<proteinExistence type="inferred from homology"/>
<keyword evidence="6" id="KW-1133">Transmembrane helix</keyword>
<dbReference type="AlphaFoldDB" id="A0A318J9H0"/>
<dbReference type="SMART" id="SM00304">
    <property type="entry name" value="HAMP"/>
    <property type="match status" value="1"/>
</dbReference>
<name>A0A318J9H0_9BURK</name>
<sequence length="640" mass="69198">MTSMLTKLLLWQKFVLLSVIALILTAIPTALYYLESSKNLDAALAEKQGLPAMALILKTVQLTQQHRGLSALVLGGITSEKEKREAKQKEADNSYAGMAAIVKKINDKAITDAWNKAEQDWSTLREQVTKATIAVPASYQAHSALVPKLLLVNDLIGDYYGLSLDPNIDSYQLIQAMYYVQPYLTEELGRMRAKGAGLLAKKEATQEDKMVVSDLVARSNDRTQQMNNSFNKAVLSNPDIEKKLGAIMKEATGQAMGAMKVATEKIAKAETLDFSSVEYVQLTTRAIDTQFQLNADASKELHSILDQRISDFYQLRWTMIFAMLALICVAGLFARAIARSVSMPLEQAIVVAQHIASGDLRFPVDINGHNETGRLLQALEDMRVSLIDIVGNVRDSIENINNGTHDIARGNVDLSARTETQASSLEETASSMEQMTGTVRQNSDSARQANQLVNDASKVATDGGGIVSQVIHTMEAINDSSRKISEIIGVIDGIAFQTNILALNAAVEAARAGEQGRGFAVVATEVRNLAQRSATAAREIKGLIGSSVEQVDAGNELAGHAGKAMNDIVASVKRVTDIMSEIVTATAEQSTGIEQIDLAITQMDEMTQQNAALVEQAAAAAEGLQEQSQALVQTVSVFKL</sequence>
<evidence type="ECO:0000313" key="10">
    <source>
        <dbReference type="Proteomes" id="UP000247792"/>
    </source>
</evidence>
<dbReference type="GO" id="GO:0005886">
    <property type="term" value="C:plasma membrane"/>
    <property type="evidence" value="ECO:0007669"/>
    <property type="project" value="TreeGrafter"/>
</dbReference>
<feature type="transmembrane region" description="Helical" evidence="6">
    <location>
        <begin position="317"/>
        <end position="338"/>
    </location>
</feature>
<dbReference type="GO" id="GO:0004888">
    <property type="term" value="F:transmembrane signaling receptor activity"/>
    <property type="evidence" value="ECO:0007669"/>
    <property type="project" value="InterPro"/>
</dbReference>
<dbReference type="CDD" id="cd11386">
    <property type="entry name" value="MCP_signal"/>
    <property type="match status" value="1"/>
</dbReference>
<evidence type="ECO:0000259" key="8">
    <source>
        <dbReference type="PROSITE" id="PS50885"/>
    </source>
</evidence>
<keyword evidence="4" id="KW-0807">Transducer</keyword>
<reference evidence="9 10" key="1">
    <citation type="submission" date="2018-05" db="EMBL/GenBank/DDBJ databases">
        <title>Genomic Encyclopedia of Type Strains, Phase IV (KMG-IV): sequencing the most valuable type-strain genomes for metagenomic binning, comparative biology and taxonomic classification.</title>
        <authorList>
            <person name="Goeker M."/>
        </authorList>
    </citation>
    <scope>NUCLEOTIDE SEQUENCE [LARGE SCALE GENOMIC DNA]</scope>
    <source>
        <strain evidence="9 10">DSM 19792</strain>
    </source>
</reference>
<feature type="domain" description="Methyl-accepting transducer" evidence="7">
    <location>
        <begin position="396"/>
        <end position="625"/>
    </location>
</feature>
<dbReference type="SMART" id="SM00283">
    <property type="entry name" value="MA"/>
    <property type="match status" value="1"/>
</dbReference>
<evidence type="ECO:0000313" key="9">
    <source>
        <dbReference type="EMBL" id="PXX44992.1"/>
    </source>
</evidence>
<comment type="similarity">
    <text evidence="3">Belongs to the methyl-accepting chemotaxis (MCP) protein family.</text>
</comment>
<protein>
    <submittedName>
        <fullName evidence="9">Methyl-accepting chemotaxis protein</fullName>
    </submittedName>
</protein>
<dbReference type="Pfam" id="PF00672">
    <property type="entry name" value="HAMP"/>
    <property type="match status" value="1"/>
</dbReference>
<dbReference type="InterPro" id="IPR051310">
    <property type="entry name" value="MCP_chemotaxis"/>
</dbReference>
<dbReference type="PRINTS" id="PR00260">
    <property type="entry name" value="CHEMTRNSDUCR"/>
</dbReference>
<dbReference type="PROSITE" id="PS50885">
    <property type="entry name" value="HAMP"/>
    <property type="match status" value="1"/>
</dbReference>
<dbReference type="InterPro" id="IPR004090">
    <property type="entry name" value="Chemotax_Me-accpt_rcpt"/>
</dbReference>
<evidence type="ECO:0000256" key="6">
    <source>
        <dbReference type="SAM" id="Phobius"/>
    </source>
</evidence>
<dbReference type="GO" id="GO:0007165">
    <property type="term" value="P:signal transduction"/>
    <property type="evidence" value="ECO:0007669"/>
    <property type="project" value="UniProtKB-KW"/>
</dbReference>
<keyword evidence="5" id="KW-0175">Coiled coil</keyword>
<feature type="coiled-coil region" evidence="5">
    <location>
        <begin position="596"/>
        <end position="634"/>
    </location>
</feature>
<dbReference type="RefSeq" id="WP_281275142.1">
    <property type="nucleotide sequence ID" value="NZ_QJKB01000002.1"/>
</dbReference>
<dbReference type="PROSITE" id="PS50111">
    <property type="entry name" value="CHEMOTAXIS_TRANSDUC_2"/>
    <property type="match status" value="1"/>
</dbReference>
<keyword evidence="6" id="KW-0812">Transmembrane</keyword>
<dbReference type="GO" id="GO:0006935">
    <property type="term" value="P:chemotaxis"/>
    <property type="evidence" value="ECO:0007669"/>
    <property type="project" value="InterPro"/>
</dbReference>
<dbReference type="SUPFAM" id="SSF58104">
    <property type="entry name" value="Methyl-accepting chemotaxis protein (MCP) signaling domain"/>
    <property type="match status" value="1"/>
</dbReference>
<feature type="transmembrane region" description="Helical" evidence="6">
    <location>
        <begin position="14"/>
        <end position="34"/>
    </location>
</feature>